<organism evidence="3 4">
    <name type="scientific">Ladona fulva</name>
    <name type="common">Scarce chaser dragonfly</name>
    <name type="synonym">Libellula fulva</name>
    <dbReference type="NCBI Taxonomy" id="123851"/>
    <lineage>
        <taxon>Eukaryota</taxon>
        <taxon>Metazoa</taxon>
        <taxon>Ecdysozoa</taxon>
        <taxon>Arthropoda</taxon>
        <taxon>Hexapoda</taxon>
        <taxon>Insecta</taxon>
        <taxon>Pterygota</taxon>
        <taxon>Palaeoptera</taxon>
        <taxon>Odonata</taxon>
        <taxon>Epiprocta</taxon>
        <taxon>Anisoptera</taxon>
        <taxon>Libelluloidea</taxon>
        <taxon>Libellulidae</taxon>
        <taxon>Ladona</taxon>
    </lineage>
</organism>
<evidence type="ECO:0000313" key="4">
    <source>
        <dbReference type="Proteomes" id="UP000792457"/>
    </source>
</evidence>
<feature type="region of interest" description="Disordered" evidence="1">
    <location>
        <begin position="31"/>
        <end position="142"/>
    </location>
</feature>
<dbReference type="PROSITE" id="PS50030">
    <property type="entry name" value="UBA"/>
    <property type="match status" value="1"/>
</dbReference>
<proteinExistence type="predicted"/>
<feature type="region of interest" description="Disordered" evidence="1">
    <location>
        <begin position="199"/>
        <end position="307"/>
    </location>
</feature>
<name>A0A8K0K4A2_LADFU</name>
<accession>A0A8K0K4A2</accession>
<feature type="compositionally biased region" description="Polar residues" evidence="1">
    <location>
        <begin position="288"/>
        <end position="298"/>
    </location>
</feature>
<comment type="caution">
    <text evidence="3">The sequence shown here is derived from an EMBL/GenBank/DDBJ whole genome shotgun (WGS) entry which is preliminary data.</text>
</comment>
<feature type="compositionally biased region" description="Basic and acidic residues" evidence="1">
    <location>
        <begin position="424"/>
        <end position="448"/>
    </location>
</feature>
<feature type="compositionally biased region" description="Polar residues" evidence="1">
    <location>
        <begin position="82"/>
        <end position="95"/>
    </location>
</feature>
<evidence type="ECO:0000313" key="3">
    <source>
        <dbReference type="EMBL" id="KAG8228070.1"/>
    </source>
</evidence>
<dbReference type="EMBL" id="KZ308358">
    <property type="protein sequence ID" value="KAG8228070.1"/>
    <property type="molecule type" value="Genomic_DNA"/>
</dbReference>
<dbReference type="Gene3D" id="1.10.8.10">
    <property type="entry name" value="DNA helicase RuvA subunit, C-terminal domain"/>
    <property type="match status" value="1"/>
</dbReference>
<feature type="compositionally biased region" description="Pro residues" evidence="1">
    <location>
        <begin position="199"/>
        <end position="210"/>
    </location>
</feature>
<protein>
    <recommendedName>
        <fullName evidence="2">UBA domain-containing protein</fullName>
    </recommendedName>
</protein>
<dbReference type="AlphaFoldDB" id="A0A8K0K4A2"/>
<feature type="compositionally biased region" description="Low complexity" evidence="1">
    <location>
        <begin position="278"/>
        <end position="287"/>
    </location>
</feature>
<evidence type="ECO:0000259" key="2">
    <source>
        <dbReference type="PROSITE" id="PS50030"/>
    </source>
</evidence>
<feature type="compositionally biased region" description="Basic residues" evidence="1">
    <location>
        <begin position="212"/>
        <end position="240"/>
    </location>
</feature>
<dbReference type="Proteomes" id="UP000792457">
    <property type="component" value="Unassembled WGS sequence"/>
</dbReference>
<feature type="region of interest" description="Disordered" evidence="1">
    <location>
        <begin position="153"/>
        <end position="172"/>
    </location>
</feature>
<feature type="region of interest" description="Disordered" evidence="1">
    <location>
        <begin position="392"/>
        <end position="473"/>
    </location>
</feature>
<feature type="domain" description="UBA" evidence="2">
    <location>
        <begin position="477"/>
        <end position="517"/>
    </location>
</feature>
<sequence>MFCNYFVSYIFQELTIWNSNSSCLQALALSPRSETADGRSNRSPMMSPRGSPQLGRRAVLGVSPSAPPPPLPPRRASPTLASPGTSPSNGCSGMQLTVPKEDAPLPPVQVPLPSAVQSSVSSPTSSSHHQPSPSSSSAPSAPLSCSFTVTISTEKDNDDAAEGTSLSTEPATVDASYDTLHARDNNSVPVSLPISLPVSLPPPPPPPTPHHSPLHLHHSHPHCLPRNQKHHPPPPPHHHSCPSLHPGPPQPMHSPTPSPAVSQNRHATPKLPSTPLQSSSTSGSSGTNCLQRQHSGGTADTLGGIAEEGPSYENTKICLGSSLSPVNHSVSMASLVVDVDMQPFSVGSHPSLRVPPSTHPTFVTANSSNARVANQRGITPPKHVTMLVVDLSQRTDPGGGGGTSRGPGGSIEKDARASAHHRKAESSREEGTVDMRQLDVSTHREGESSVRPNCNGGDKVLDEDDVNSSSSIPPYENLNMEYIARLTSEGYAQEEVIRALGITRNNVGMAWDILHEFATKRTA</sequence>
<keyword evidence="4" id="KW-1185">Reference proteome</keyword>
<dbReference type="CDD" id="cd14318">
    <property type="entry name" value="UBA_Cbl_like"/>
    <property type="match status" value="1"/>
</dbReference>
<dbReference type="InterPro" id="IPR015940">
    <property type="entry name" value="UBA"/>
</dbReference>
<feature type="compositionally biased region" description="Gly residues" evidence="1">
    <location>
        <begin position="397"/>
        <end position="409"/>
    </location>
</feature>
<evidence type="ECO:0000256" key="1">
    <source>
        <dbReference type="SAM" id="MobiDB-lite"/>
    </source>
</evidence>
<feature type="compositionally biased region" description="Low complexity" evidence="1">
    <location>
        <begin position="111"/>
        <end position="142"/>
    </location>
</feature>
<dbReference type="OrthoDB" id="7237699at2759"/>
<dbReference type="SUPFAM" id="SSF46934">
    <property type="entry name" value="UBA-like"/>
    <property type="match status" value="1"/>
</dbReference>
<gene>
    <name evidence="3" type="ORF">J437_LFUL009042</name>
</gene>
<dbReference type="InterPro" id="IPR009060">
    <property type="entry name" value="UBA-like_sf"/>
</dbReference>
<feature type="compositionally biased region" description="Pro residues" evidence="1">
    <location>
        <begin position="65"/>
        <end position="75"/>
    </location>
</feature>
<reference evidence="3" key="2">
    <citation type="submission" date="2017-10" db="EMBL/GenBank/DDBJ databases">
        <title>Ladona fulva Genome sequencing and assembly.</title>
        <authorList>
            <person name="Murali S."/>
            <person name="Richards S."/>
            <person name="Bandaranaike D."/>
            <person name="Bellair M."/>
            <person name="Blankenburg K."/>
            <person name="Chao H."/>
            <person name="Dinh H."/>
            <person name="Doddapaneni H."/>
            <person name="Dugan-Rocha S."/>
            <person name="Elkadiri S."/>
            <person name="Gnanaolivu R."/>
            <person name="Hernandez B."/>
            <person name="Skinner E."/>
            <person name="Javaid M."/>
            <person name="Lee S."/>
            <person name="Li M."/>
            <person name="Ming W."/>
            <person name="Munidasa M."/>
            <person name="Muniz J."/>
            <person name="Nguyen L."/>
            <person name="Hughes D."/>
            <person name="Osuji N."/>
            <person name="Pu L.-L."/>
            <person name="Puazo M."/>
            <person name="Qu C."/>
            <person name="Quiroz J."/>
            <person name="Raj R."/>
            <person name="Weissenberger G."/>
            <person name="Xin Y."/>
            <person name="Zou X."/>
            <person name="Han Y."/>
            <person name="Worley K."/>
            <person name="Muzny D."/>
            <person name="Gibbs R."/>
        </authorList>
    </citation>
    <scope>NUCLEOTIDE SEQUENCE</scope>
    <source>
        <strain evidence="3">Sampled in the wild</strain>
    </source>
</reference>
<reference evidence="3" key="1">
    <citation type="submission" date="2013-04" db="EMBL/GenBank/DDBJ databases">
        <authorList>
            <person name="Qu J."/>
            <person name="Murali S.C."/>
            <person name="Bandaranaike D."/>
            <person name="Bellair M."/>
            <person name="Blankenburg K."/>
            <person name="Chao H."/>
            <person name="Dinh H."/>
            <person name="Doddapaneni H."/>
            <person name="Downs B."/>
            <person name="Dugan-Rocha S."/>
            <person name="Elkadiri S."/>
            <person name="Gnanaolivu R.D."/>
            <person name="Hernandez B."/>
            <person name="Javaid M."/>
            <person name="Jayaseelan J.C."/>
            <person name="Lee S."/>
            <person name="Li M."/>
            <person name="Ming W."/>
            <person name="Munidasa M."/>
            <person name="Muniz J."/>
            <person name="Nguyen L."/>
            <person name="Ongeri F."/>
            <person name="Osuji N."/>
            <person name="Pu L.-L."/>
            <person name="Puazo M."/>
            <person name="Qu C."/>
            <person name="Quiroz J."/>
            <person name="Raj R."/>
            <person name="Weissenberger G."/>
            <person name="Xin Y."/>
            <person name="Zou X."/>
            <person name="Han Y."/>
            <person name="Richards S."/>
            <person name="Worley K."/>
            <person name="Muzny D."/>
            <person name="Gibbs R."/>
        </authorList>
    </citation>
    <scope>NUCLEOTIDE SEQUENCE</scope>
    <source>
        <strain evidence="3">Sampled in the wild</strain>
    </source>
</reference>
<feature type="compositionally biased region" description="Pro residues" evidence="1">
    <location>
        <begin position="245"/>
        <end position="258"/>
    </location>
</feature>